<feature type="domain" description="GIY-YIG" evidence="9">
    <location>
        <begin position="12"/>
        <end position="94"/>
    </location>
</feature>
<feature type="domain" description="UvrC family homology region profile" evidence="10">
    <location>
        <begin position="261"/>
        <end position="472"/>
    </location>
</feature>
<dbReference type="CDD" id="cd10434">
    <property type="entry name" value="GIY-YIG_UvrC_Cho"/>
    <property type="match status" value="1"/>
</dbReference>
<dbReference type="SUPFAM" id="SSF46600">
    <property type="entry name" value="C-terminal UvrC-binding domain of UvrB"/>
    <property type="match status" value="1"/>
</dbReference>
<comment type="subunit">
    <text evidence="7">Interacts with UvrB in an incision complex.</text>
</comment>
<proteinExistence type="inferred from homology"/>
<dbReference type="Gene3D" id="3.40.1440.10">
    <property type="entry name" value="GIY-YIG endonuclease"/>
    <property type="match status" value="1"/>
</dbReference>
<keyword evidence="6 7" id="KW-0742">SOS response</keyword>
<dbReference type="InParanoid" id="A0A0D2GCW6"/>
<dbReference type="EMBL" id="AZAC01000023">
    <property type="protein sequence ID" value="KIX12812.1"/>
    <property type="molecule type" value="Genomic_DNA"/>
</dbReference>
<dbReference type="Gene3D" id="3.30.420.340">
    <property type="entry name" value="UvrC, RNAse H endonuclease domain"/>
    <property type="match status" value="1"/>
</dbReference>
<gene>
    <name evidence="7" type="primary">uvrC</name>
    <name evidence="11" type="ORF">X474_17485</name>
</gene>
<dbReference type="AlphaFoldDB" id="A0A0D2GCW6"/>
<dbReference type="SUPFAM" id="SSF47781">
    <property type="entry name" value="RuvA domain 2-like"/>
    <property type="match status" value="1"/>
</dbReference>
<comment type="caution">
    <text evidence="11">The sequence shown here is derived from an EMBL/GenBank/DDBJ whole genome shotgun (WGS) entry which is preliminary data.</text>
</comment>
<keyword evidence="4 7" id="KW-0267">Excision nuclease</keyword>
<evidence type="ECO:0000256" key="6">
    <source>
        <dbReference type="ARBA" id="ARBA00023236"/>
    </source>
</evidence>
<dbReference type="GO" id="GO:0009381">
    <property type="term" value="F:excinuclease ABC activity"/>
    <property type="evidence" value="ECO:0007669"/>
    <property type="project" value="UniProtKB-UniRule"/>
</dbReference>
<dbReference type="SMART" id="SM00465">
    <property type="entry name" value="GIYc"/>
    <property type="match status" value="1"/>
</dbReference>
<evidence type="ECO:0000256" key="2">
    <source>
        <dbReference type="ARBA" id="ARBA00022763"/>
    </source>
</evidence>
<dbReference type="PROSITE" id="PS50165">
    <property type="entry name" value="UVRC"/>
    <property type="match status" value="1"/>
</dbReference>
<dbReference type="Pfam" id="PF01541">
    <property type="entry name" value="GIY-YIG"/>
    <property type="match status" value="1"/>
</dbReference>
<feature type="domain" description="UVR" evidence="8">
    <location>
        <begin position="204"/>
        <end position="239"/>
    </location>
</feature>
<sequence length="606" mass="67874">MVIKEALARAPRSPGVYLMKDPSGKIIYVGKAKVLRSRLGNYARVEDHPTYYRHKVQTMVSRVAQVEWVVTGSEKEALLLENTLIKRHRPRYNVDLRDDKSYPLLKLGLDHEFPRLSIVRGRAEGDAKYFGPFDKVGAARKTLSLLQRIFPLRRCTDHTLKNRARPCLDYETGRCSAPCVGKIDNADYQGLVDQLKRFFVGQGRDVALELKRRMEEASQGERFEQAAALRDRYFALLRTVEKQRVAGPTGGDQDVWALHEDRGAFRLAILRVRSGRVVSNQVKDLKGALADPEEIMGQALLAFYELNGTPPPLVLLSHMPSDPSLVAEVLSDRAERKVELRKPQRGEKRGLLDLALLNASQPRVETEDKSEKSLLLLEKKLGLDAPPRHMECIDISHLGGRLTVASLVAFKDGKPYKEGYRRYKVLTKDVGGDDYAAMKEVVLRRLSGDRPLPDLLVVDGGKGQLNVALSILQEVPYERRPPLAALAKGRETGPDKVYVPGRKNPVNLAAREPAIFMLMHLRDEAHRFAITYHRLLRLKALKRSILEEIPGVGPKKSRAMLKAFGSLAALKKAEPALIAKKARIDQESARRTSAFLAALDTKPGPE</sequence>
<dbReference type="PATRIC" id="fig|1429043.3.peg.3698"/>
<name>A0A0D2GCW6_9BACT</name>
<evidence type="ECO:0000259" key="10">
    <source>
        <dbReference type="PROSITE" id="PS50165"/>
    </source>
</evidence>
<comment type="similarity">
    <text evidence="7">Belongs to the UvrC family.</text>
</comment>
<dbReference type="InterPro" id="IPR000305">
    <property type="entry name" value="GIY-YIG_endonuc"/>
</dbReference>
<keyword evidence="2 7" id="KW-0227">DNA damage</keyword>
<dbReference type="InterPro" id="IPR004791">
    <property type="entry name" value="UvrC"/>
</dbReference>
<evidence type="ECO:0000259" key="8">
    <source>
        <dbReference type="PROSITE" id="PS50151"/>
    </source>
</evidence>
<evidence type="ECO:0000256" key="3">
    <source>
        <dbReference type="ARBA" id="ARBA00022769"/>
    </source>
</evidence>
<dbReference type="GO" id="GO:0009432">
    <property type="term" value="P:SOS response"/>
    <property type="evidence" value="ECO:0007669"/>
    <property type="project" value="UniProtKB-UniRule"/>
</dbReference>
<dbReference type="Pfam" id="PF14520">
    <property type="entry name" value="HHH_5"/>
    <property type="match status" value="1"/>
</dbReference>
<dbReference type="Pfam" id="PF02151">
    <property type="entry name" value="UVR"/>
    <property type="match status" value="1"/>
</dbReference>
<accession>A0A0D2GCW6</accession>
<dbReference type="PANTHER" id="PTHR30562">
    <property type="entry name" value="UVRC/OXIDOREDUCTASE"/>
    <property type="match status" value="1"/>
</dbReference>
<evidence type="ECO:0000256" key="1">
    <source>
        <dbReference type="ARBA" id="ARBA00022490"/>
    </source>
</evidence>
<keyword evidence="5 7" id="KW-0234">DNA repair</keyword>
<reference evidence="11 12" key="1">
    <citation type="submission" date="2013-11" db="EMBL/GenBank/DDBJ databases">
        <title>Metagenomic analysis of a methanogenic consortium involved in long chain n-alkane degradation.</title>
        <authorList>
            <person name="Davidova I.A."/>
            <person name="Callaghan A.V."/>
            <person name="Wawrik B."/>
            <person name="Pruitt S."/>
            <person name="Marks C."/>
            <person name="Duncan K.E."/>
            <person name="Suflita J.M."/>
        </authorList>
    </citation>
    <scope>NUCLEOTIDE SEQUENCE [LARGE SCALE GENOMIC DNA]</scope>
    <source>
        <strain evidence="11 12">SPR</strain>
    </source>
</reference>
<keyword evidence="3 7" id="KW-0228">DNA excision</keyword>
<dbReference type="SUPFAM" id="SSF82771">
    <property type="entry name" value="GIY-YIG endonuclease"/>
    <property type="match status" value="1"/>
</dbReference>
<dbReference type="Proteomes" id="UP000032233">
    <property type="component" value="Unassembled WGS sequence"/>
</dbReference>
<dbReference type="InterPro" id="IPR001162">
    <property type="entry name" value="UvrC_RNase_H_dom"/>
</dbReference>
<dbReference type="GO" id="GO:0006289">
    <property type="term" value="P:nucleotide-excision repair"/>
    <property type="evidence" value="ECO:0007669"/>
    <property type="project" value="UniProtKB-UniRule"/>
</dbReference>
<dbReference type="GO" id="GO:0003677">
    <property type="term" value="F:DNA binding"/>
    <property type="evidence" value="ECO:0007669"/>
    <property type="project" value="UniProtKB-UniRule"/>
</dbReference>
<dbReference type="PROSITE" id="PS50164">
    <property type="entry name" value="GIY_YIG"/>
    <property type="match status" value="1"/>
</dbReference>
<keyword evidence="1 7" id="KW-0963">Cytoplasm</keyword>
<dbReference type="FunFam" id="3.40.1440.10:FF:000001">
    <property type="entry name" value="UvrABC system protein C"/>
    <property type="match status" value="1"/>
</dbReference>
<dbReference type="Pfam" id="PF08459">
    <property type="entry name" value="UvrC_RNaseH_dom"/>
    <property type="match status" value="1"/>
</dbReference>
<evidence type="ECO:0000313" key="11">
    <source>
        <dbReference type="EMBL" id="KIX12812.1"/>
    </source>
</evidence>
<dbReference type="NCBIfam" id="TIGR00194">
    <property type="entry name" value="uvrC"/>
    <property type="match status" value="1"/>
</dbReference>
<dbReference type="InterPro" id="IPR050066">
    <property type="entry name" value="UvrABC_protein_C"/>
</dbReference>
<dbReference type="InterPro" id="IPR010994">
    <property type="entry name" value="RuvA_2-like"/>
</dbReference>
<comment type="function">
    <text evidence="7">The UvrABC repair system catalyzes the recognition and processing of DNA lesions. UvrC both incises the 5' and 3' sides of the lesion. The N-terminal half is responsible for the 3' incision and the C-terminal half is responsible for the 5' incision.</text>
</comment>
<dbReference type="InterPro" id="IPR038476">
    <property type="entry name" value="UvrC_RNase_H_dom_sf"/>
</dbReference>
<dbReference type="FunCoup" id="A0A0D2GCW6">
    <property type="interactions" value="260"/>
</dbReference>
<protein>
    <recommendedName>
        <fullName evidence="7">UvrABC system protein C</fullName>
        <shortName evidence="7">Protein UvrC</shortName>
    </recommendedName>
    <alternativeName>
        <fullName evidence="7">Excinuclease ABC subunit C</fullName>
    </alternativeName>
</protein>
<evidence type="ECO:0000313" key="12">
    <source>
        <dbReference type="Proteomes" id="UP000032233"/>
    </source>
</evidence>
<evidence type="ECO:0000256" key="4">
    <source>
        <dbReference type="ARBA" id="ARBA00022881"/>
    </source>
</evidence>
<dbReference type="STRING" id="1429043.X474_17485"/>
<dbReference type="GO" id="GO:0005737">
    <property type="term" value="C:cytoplasm"/>
    <property type="evidence" value="ECO:0007669"/>
    <property type="project" value="UniProtKB-SubCell"/>
</dbReference>
<dbReference type="Pfam" id="PF22920">
    <property type="entry name" value="UvrC_RNaseH"/>
    <property type="match status" value="1"/>
</dbReference>
<keyword evidence="12" id="KW-1185">Reference proteome</keyword>
<evidence type="ECO:0000256" key="7">
    <source>
        <dbReference type="HAMAP-Rule" id="MF_00203"/>
    </source>
</evidence>
<dbReference type="Gene3D" id="1.10.150.20">
    <property type="entry name" value="5' to 3' exonuclease, C-terminal subdomain"/>
    <property type="match status" value="1"/>
</dbReference>
<dbReference type="InterPro" id="IPR035901">
    <property type="entry name" value="GIY-YIG_endonuc_sf"/>
</dbReference>
<dbReference type="InterPro" id="IPR036876">
    <property type="entry name" value="UVR_dom_sf"/>
</dbReference>
<dbReference type="HAMAP" id="MF_00203">
    <property type="entry name" value="UvrC"/>
    <property type="match status" value="1"/>
</dbReference>
<organism evidence="11 12">
    <name type="scientific">Dethiosulfatarculus sandiegensis</name>
    <dbReference type="NCBI Taxonomy" id="1429043"/>
    <lineage>
        <taxon>Bacteria</taxon>
        <taxon>Pseudomonadati</taxon>
        <taxon>Thermodesulfobacteriota</taxon>
        <taxon>Desulfarculia</taxon>
        <taxon>Desulfarculales</taxon>
        <taxon>Desulfarculaceae</taxon>
        <taxon>Dethiosulfatarculus</taxon>
    </lineage>
</organism>
<comment type="subcellular location">
    <subcellularLocation>
        <location evidence="7">Cytoplasm</location>
    </subcellularLocation>
</comment>
<dbReference type="InterPro" id="IPR001943">
    <property type="entry name" value="UVR_dom"/>
</dbReference>
<dbReference type="GO" id="GO:0009380">
    <property type="term" value="C:excinuclease repair complex"/>
    <property type="evidence" value="ECO:0007669"/>
    <property type="project" value="InterPro"/>
</dbReference>
<dbReference type="PANTHER" id="PTHR30562:SF1">
    <property type="entry name" value="UVRABC SYSTEM PROTEIN C"/>
    <property type="match status" value="1"/>
</dbReference>
<evidence type="ECO:0000259" key="9">
    <source>
        <dbReference type="PROSITE" id="PS50164"/>
    </source>
</evidence>
<dbReference type="PROSITE" id="PS50151">
    <property type="entry name" value="UVR"/>
    <property type="match status" value="1"/>
</dbReference>
<evidence type="ECO:0000256" key="5">
    <source>
        <dbReference type="ARBA" id="ARBA00023204"/>
    </source>
</evidence>
<dbReference type="InterPro" id="IPR047296">
    <property type="entry name" value="GIY-YIG_UvrC_Cho"/>
</dbReference>